<dbReference type="NCBIfam" id="TIGR01662">
    <property type="entry name" value="HAD-SF-IIIA"/>
    <property type="match status" value="1"/>
</dbReference>
<dbReference type="GO" id="GO:0006281">
    <property type="term" value="P:DNA repair"/>
    <property type="evidence" value="ECO:0007669"/>
    <property type="project" value="TreeGrafter"/>
</dbReference>
<dbReference type="NCBIfam" id="TIGR01664">
    <property type="entry name" value="DNA-3'-Pase"/>
    <property type="match status" value="1"/>
</dbReference>
<organism evidence="1 2">
    <name type="scientific">Wallemia hederae</name>
    <dbReference type="NCBI Taxonomy" id="1540922"/>
    <lineage>
        <taxon>Eukaryota</taxon>
        <taxon>Fungi</taxon>
        <taxon>Dikarya</taxon>
        <taxon>Basidiomycota</taxon>
        <taxon>Wallemiomycotina</taxon>
        <taxon>Wallemiomycetes</taxon>
        <taxon>Wallemiales</taxon>
        <taxon>Wallemiaceae</taxon>
        <taxon>Wallemia</taxon>
    </lineage>
</organism>
<keyword evidence="2" id="KW-1185">Reference proteome</keyword>
<dbReference type="SUPFAM" id="SSF56784">
    <property type="entry name" value="HAD-like"/>
    <property type="match status" value="1"/>
</dbReference>
<dbReference type="Pfam" id="PF08645">
    <property type="entry name" value="PNK3P"/>
    <property type="match status" value="1"/>
</dbReference>
<comment type="caution">
    <text evidence="1">The sequence shown here is derived from an EMBL/GenBank/DDBJ whole genome shotgun (WGS) entry which is preliminary data.</text>
</comment>
<dbReference type="PANTHER" id="PTHR12083">
    <property type="entry name" value="BIFUNCTIONAL POLYNUCLEOTIDE PHOSPHATASE/KINASE"/>
    <property type="match status" value="1"/>
</dbReference>
<dbReference type="Proteomes" id="UP000310189">
    <property type="component" value="Unassembled WGS sequence"/>
</dbReference>
<protein>
    <recommendedName>
        <fullName evidence="3">PNK3P-domain-containing protein</fullName>
    </recommendedName>
</protein>
<dbReference type="InterPro" id="IPR036412">
    <property type="entry name" value="HAD-like_sf"/>
</dbReference>
<evidence type="ECO:0000313" key="2">
    <source>
        <dbReference type="Proteomes" id="UP000310189"/>
    </source>
</evidence>
<dbReference type="GO" id="GO:0046403">
    <property type="term" value="F:polynucleotide 3'-phosphatase activity"/>
    <property type="evidence" value="ECO:0007669"/>
    <property type="project" value="TreeGrafter"/>
</dbReference>
<dbReference type="InterPro" id="IPR006549">
    <property type="entry name" value="HAD-SF_hydro_IIIA"/>
</dbReference>
<dbReference type="InterPro" id="IPR006551">
    <property type="entry name" value="Polynucleotide_phosphatase"/>
</dbReference>
<dbReference type="AlphaFoldDB" id="A0A4T0FGE2"/>
<dbReference type="PANTHER" id="PTHR12083:SF9">
    <property type="entry name" value="BIFUNCTIONAL POLYNUCLEOTIDE PHOSPHATASE_KINASE"/>
    <property type="match status" value="1"/>
</dbReference>
<accession>A0A4T0FGE2</accession>
<reference evidence="1 2" key="1">
    <citation type="submission" date="2019-03" db="EMBL/GenBank/DDBJ databases">
        <title>Sequencing 23 genomes of Wallemia ichthyophaga.</title>
        <authorList>
            <person name="Gostincar C."/>
        </authorList>
    </citation>
    <scope>NUCLEOTIDE SEQUENCE [LARGE SCALE GENOMIC DNA]</scope>
    <source>
        <strain evidence="1 2">EXF-5753</strain>
    </source>
</reference>
<dbReference type="InterPro" id="IPR023214">
    <property type="entry name" value="HAD_sf"/>
</dbReference>
<dbReference type="GO" id="GO:0003690">
    <property type="term" value="F:double-stranded DNA binding"/>
    <property type="evidence" value="ECO:0007669"/>
    <property type="project" value="TreeGrafter"/>
</dbReference>
<sequence length="202" mass="22884">MARQTQSTLGFARSAHTIAWKQNTFDAPFRTVLFGVYGEFVPRNKIAAFDLDGTLIRPRSGRKWPKDASDWTLLHKDTKQRLSGLIDGGYAVVIISNQNYASQPKKLEDWKLKLQRIGDRLQDIPFICIAATTRDTNRKPDVGMWECLGAYFEGLEHDKPDASQSFFVGDAAGRAQDHSSDDKNFAANAELQFYTPEEYFKV</sequence>
<dbReference type="OrthoDB" id="19045at2759"/>
<gene>
    <name evidence="1" type="ORF">E3P99_03486</name>
</gene>
<evidence type="ECO:0000313" key="1">
    <source>
        <dbReference type="EMBL" id="TIA86970.1"/>
    </source>
</evidence>
<dbReference type="EMBL" id="SPNW01000069">
    <property type="protein sequence ID" value="TIA86970.1"/>
    <property type="molecule type" value="Genomic_DNA"/>
</dbReference>
<name>A0A4T0FGE2_9BASI</name>
<dbReference type="InterPro" id="IPR013954">
    <property type="entry name" value="PNK3P"/>
</dbReference>
<proteinExistence type="predicted"/>
<dbReference type="Gene3D" id="3.40.50.1000">
    <property type="entry name" value="HAD superfamily/HAD-like"/>
    <property type="match status" value="1"/>
</dbReference>
<evidence type="ECO:0008006" key="3">
    <source>
        <dbReference type="Google" id="ProtNLM"/>
    </source>
</evidence>
<dbReference type="GO" id="GO:0046404">
    <property type="term" value="F:ATP-dependent polydeoxyribonucleotide 5'-hydroxyl-kinase activity"/>
    <property type="evidence" value="ECO:0007669"/>
    <property type="project" value="TreeGrafter"/>
</dbReference>